<evidence type="ECO:0000313" key="9">
    <source>
        <dbReference type="EMBL" id="WUR05088.1"/>
    </source>
</evidence>
<gene>
    <name evidence="9" type="ORF">VNE69_12073</name>
</gene>
<proteinExistence type="predicted"/>
<feature type="domain" description="Condensin complex subunit 1 C-terminal" evidence="8">
    <location>
        <begin position="850"/>
        <end position="957"/>
    </location>
</feature>
<evidence type="ECO:0000256" key="5">
    <source>
        <dbReference type="ARBA" id="ARBA00023242"/>
    </source>
</evidence>
<dbReference type="InterPro" id="IPR016024">
    <property type="entry name" value="ARM-type_fold"/>
</dbReference>
<accession>A0AAX4JGG9</accession>
<dbReference type="GO" id="GO:0010032">
    <property type="term" value="P:meiotic chromosome condensation"/>
    <property type="evidence" value="ECO:0007669"/>
    <property type="project" value="TreeGrafter"/>
</dbReference>
<evidence type="ECO:0000259" key="8">
    <source>
        <dbReference type="Pfam" id="PF12717"/>
    </source>
</evidence>
<evidence type="ECO:0000313" key="10">
    <source>
        <dbReference type="Proteomes" id="UP001334084"/>
    </source>
</evidence>
<sequence length="1021" mass="121018">MLEIEKIIQNLHKQKVEENYEKYSSLINISDDYKNKSKIFKLIKENSSDYSLSFPLIFQLTTKLKNNYEDLLILEILEYFKNLKNSKEIEWITKIIFLILDLSKDKKKNNEIKLLILENIRICSEHINITNYLYNFMMNESSSEIVYAILMFIPEISDVFIRSSVKQTNSQILKNTGQVLVNLSQSQKIKFLNYKYFDIFLDSEYYYLRNCYLEIIYNVVECYKEDLEEINNILNILKERLNDIYFNVRYRALTLLGQLFENNSIPLEKRNEIIKSIGERILDKTVLVRKKAVSICNNLLINNPFITEESLKEAHLNNRVNNDYKNINMTHVVKDNVNNNIKNKDENNINMTHVVKDNVNNKLNNDKIDLDKIDNNVDNDRIKYYKDLKEFHDIIKSILDKVMSLLNSGQVQDNQIFLDFVKLCLYFDIEGSKDSFSQTFDLIWENDSIISCFKDIIIRLKSRKISIINFLKKFITEKPSESYLKIIRELYKRGIINIYEDLISEIMSSKSSYSESSSYLLYCLGRYIENSRYFKLLNIVTEILFSVKNTEELCQGLKIYSNILKCKIKKKEDNNSEICNLVIHNLIKMIFLDYCVIQDSINLIYKISKNPEHFIKILFVKMSHKNINLLKLVYSVGCIGISHMKYLEILEKVYKNKKEKINMTVPEEIKERRKSINASRISLQSFLEEDEEKSKIFKESEDLLEDKTEEEISDFFFYLKEHDILYNKESLLYEFSQMIPNFITNNINNRENHDKSNQDKSNYTENHDNNNQEKSNQDKSIQDKFNQDKTNQDKSNQDKFNQDKSINISNVDLEEVSHLALFMLMCISSEYFLEHKILFLKSFTNRNLKIRANAVIAMGDFLLSYNSLVENDTKLLFDCLQDEDISVRKNSLLTIYNLLRRNILRLGSNSVYLTNLIYDENEEIKNISRNIIINLSESSHFITTVVYEKISSSVEGYDKFIEFFNPLLKDRSRETIFLKLLRAETNKEVMRFMYNKFGFNEKFIEDIKHIEEFKQLEINTS</sequence>
<reference evidence="9" key="1">
    <citation type="journal article" date="2024" name="BMC Genomics">
        <title>Functional annotation of a divergent genome using sequence and structure-based similarity.</title>
        <authorList>
            <person name="Svedberg D."/>
            <person name="Winiger R.R."/>
            <person name="Berg A."/>
            <person name="Sharma H."/>
            <person name="Tellgren-Roth C."/>
            <person name="Debrunner-Vossbrinck B.A."/>
            <person name="Vossbrinck C.R."/>
            <person name="Barandun J."/>
        </authorList>
    </citation>
    <scope>NUCLEOTIDE SEQUENCE</scope>
    <source>
        <strain evidence="9">Illinois isolate</strain>
    </source>
</reference>
<keyword evidence="10" id="KW-1185">Reference proteome</keyword>
<dbReference type="Gene3D" id="1.25.10.10">
    <property type="entry name" value="Leucine-rich Repeat Variant"/>
    <property type="match status" value="1"/>
</dbReference>
<organism evidence="9 10">
    <name type="scientific">Vairimorpha necatrix</name>
    <dbReference type="NCBI Taxonomy" id="6039"/>
    <lineage>
        <taxon>Eukaryota</taxon>
        <taxon>Fungi</taxon>
        <taxon>Fungi incertae sedis</taxon>
        <taxon>Microsporidia</taxon>
        <taxon>Nosematidae</taxon>
        <taxon>Vairimorpha</taxon>
    </lineage>
</organism>
<feature type="compositionally biased region" description="Basic and acidic residues" evidence="7">
    <location>
        <begin position="765"/>
        <end position="780"/>
    </location>
</feature>
<dbReference type="Proteomes" id="UP001334084">
    <property type="component" value="Chromosome 12"/>
</dbReference>
<keyword evidence="6" id="KW-0131">Cell cycle</keyword>
<evidence type="ECO:0000256" key="4">
    <source>
        <dbReference type="ARBA" id="ARBA00023067"/>
    </source>
</evidence>
<name>A0AAX4JGG9_9MICR</name>
<keyword evidence="3" id="KW-0498">Mitosis</keyword>
<dbReference type="GO" id="GO:0007076">
    <property type="term" value="P:mitotic chromosome condensation"/>
    <property type="evidence" value="ECO:0007669"/>
    <property type="project" value="InterPro"/>
</dbReference>
<dbReference type="EMBL" id="CP142737">
    <property type="protein sequence ID" value="WUR05088.1"/>
    <property type="molecule type" value="Genomic_DNA"/>
</dbReference>
<evidence type="ECO:0000256" key="1">
    <source>
        <dbReference type="ARBA" id="ARBA00004123"/>
    </source>
</evidence>
<dbReference type="InterPro" id="IPR026971">
    <property type="entry name" value="CND1/NCAPD3"/>
</dbReference>
<protein>
    <submittedName>
        <fullName evidence="9">Condensin complex subunit 1 (CND1)</fullName>
    </submittedName>
</protein>
<dbReference type="RefSeq" id="XP_065331233.1">
    <property type="nucleotide sequence ID" value="XM_065475161.1"/>
</dbReference>
<dbReference type="InterPro" id="IPR011989">
    <property type="entry name" value="ARM-like"/>
</dbReference>
<dbReference type="AlphaFoldDB" id="A0AAX4JGG9"/>
<dbReference type="Pfam" id="PF12717">
    <property type="entry name" value="Cnd1"/>
    <property type="match status" value="1"/>
</dbReference>
<dbReference type="GO" id="GO:0042393">
    <property type="term" value="F:histone binding"/>
    <property type="evidence" value="ECO:0007669"/>
    <property type="project" value="TreeGrafter"/>
</dbReference>
<evidence type="ECO:0000256" key="3">
    <source>
        <dbReference type="ARBA" id="ARBA00022776"/>
    </source>
</evidence>
<feature type="region of interest" description="Disordered" evidence="7">
    <location>
        <begin position="749"/>
        <end position="780"/>
    </location>
</feature>
<keyword evidence="5" id="KW-0539">Nucleus</keyword>
<dbReference type="PANTHER" id="PTHR14222">
    <property type="entry name" value="CONDENSIN"/>
    <property type="match status" value="1"/>
</dbReference>
<dbReference type="GO" id="GO:0000796">
    <property type="term" value="C:condensin complex"/>
    <property type="evidence" value="ECO:0007669"/>
    <property type="project" value="TreeGrafter"/>
</dbReference>
<dbReference type="PANTHER" id="PTHR14222:SF2">
    <property type="entry name" value="CONDENSIN COMPLEX SUBUNIT 1"/>
    <property type="match status" value="1"/>
</dbReference>
<evidence type="ECO:0000256" key="6">
    <source>
        <dbReference type="ARBA" id="ARBA00023306"/>
    </source>
</evidence>
<dbReference type="GO" id="GO:0000779">
    <property type="term" value="C:condensed chromosome, centromeric region"/>
    <property type="evidence" value="ECO:0007669"/>
    <property type="project" value="TreeGrafter"/>
</dbReference>
<comment type="subcellular location">
    <subcellularLocation>
        <location evidence="1">Nucleus</location>
    </subcellularLocation>
</comment>
<dbReference type="GO" id="GO:0005634">
    <property type="term" value="C:nucleus"/>
    <property type="evidence" value="ECO:0007669"/>
    <property type="project" value="UniProtKB-SubCell"/>
</dbReference>
<dbReference type="SUPFAM" id="SSF48371">
    <property type="entry name" value="ARM repeat"/>
    <property type="match status" value="1"/>
</dbReference>
<keyword evidence="2" id="KW-0132">Cell division</keyword>
<dbReference type="InterPro" id="IPR032682">
    <property type="entry name" value="Cnd1_C"/>
</dbReference>
<keyword evidence="4" id="KW-0226">DNA condensation</keyword>
<dbReference type="KEGG" id="vnx:VNE69_12073"/>
<evidence type="ECO:0000256" key="2">
    <source>
        <dbReference type="ARBA" id="ARBA00022618"/>
    </source>
</evidence>
<dbReference type="GO" id="GO:0051301">
    <property type="term" value="P:cell division"/>
    <property type="evidence" value="ECO:0007669"/>
    <property type="project" value="UniProtKB-KW"/>
</dbReference>
<dbReference type="GeneID" id="90542935"/>
<evidence type="ECO:0000256" key="7">
    <source>
        <dbReference type="SAM" id="MobiDB-lite"/>
    </source>
</evidence>